<feature type="binding site" evidence="1">
    <location>
        <begin position="113"/>
        <end position="116"/>
    </location>
    <ligand>
        <name>substrate</name>
    </ligand>
</feature>
<reference evidence="2" key="1">
    <citation type="submission" date="2023-03" db="EMBL/GenBank/DDBJ databases">
        <authorList>
            <person name="Steffen K."/>
            <person name="Cardenas P."/>
        </authorList>
    </citation>
    <scope>NUCLEOTIDE SEQUENCE</scope>
</reference>
<protein>
    <submittedName>
        <fullName evidence="2">Uncharacterized protein MJ0644</fullName>
    </submittedName>
</protein>
<evidence type="ECO:0000256" key="1">
    <source>
        <dbReference type="PIRSR" id="PIRSR605493-1"/>
    </source>
</evidence>
<sequence>MSDVALLEELKKIDTPTVTNVVATYPGHELCLELYHPWEASWYTDNRLSCWYPELGPVAGYAVTCVYERRGPGLLGADLMDVLEAADRIGKPSIFCFEQRFPPELADKVGLAGGNMTSALRACGAVGAVSNGPSRDIHEIRPMNFQYLTRGVCAGHGPQALQGVQVPVRLSGMDVAPGEIVHMDENGAVKFPGERLEEVVTNAKKLLEHEEDRVGRLLGARGIEEVRAIMGTHQYVKK</sequence>
<accession>A0AA35RA48</accession>
<organism evidence="2 3">
    <name type="scientific">Geodia barretti</name>
    <name type="common">Barrett's horny sponge</name>
    <dbReference type="NCBI Taxonomy" id="519541"/>
    <lineage>
        <taxon>Eukaryota</taxon>
        <taxon>Metazoa</taxon>
        <taxon>Porifera</taxon>
        <taxon>Demospongiae</taxon>
        <taxon>Heteroscleromorpha</taxon>
        <taxon>Tetractinellida</taxon>
        <taxon>Astrophorina</taxon>
        <taxon>Geodiidae</taxon>
        <taxon>Geodia</taxon>
    </lineage>
</organism>
<dbReference type="Proteomes" id="UP001174909">
    <property type="component" value="Unassembled WGS sequence"/>
</dbReference>
<gene>
    <name evidence="2" type="ORF">GBAR_LOCUS5326</name>
</gene>
<dbReference type="AlphaFoldDB" id="A0AA35RA48"/>
<evidence type="ECO:0000313" key="2">
    <source>
        <dbReference type="EMBL" id="CAI8007665.1"/>
    </source>
</evidence>
<keyword evidence="1" id="KW-0460">Magnesium</keyword>
<dbReference type="SUPFAM" id="SSF89562">
    <property type="entry name" value="RraA-like"/>
    <property type="match status" value="1"/>
</dbReference>
<comment type="caution">
    <text evidence="2">The sequence shown here is derived from an EMBL/GenBank/DDBJ whole genome shotgun (WGS) entry which is preliminary data.</text>
</comment>
<dbReference type="InterPro" id="IPR005493">
    <property type="entry name" value="RraA/RraA-like"/>
</dbReference>
<dbReference type="GO" id="GO:0046872">
    <property type="term" value="F:metal ion binding"/>
    <property type="evidence" value="ECO:0007669"/>
    <property type="project" value="UniProtKB-KW"/>
</dbReference>
<dbReference type="InterPro" id="IPR036704">
    <property type="entry name" value="RraA/RraA-like_sf"/>
</dbReference>
<dbReference type="Gene3D" id="3.50.30.40">
    <property type="entry name" value="Ribonuclease E inhibitor RraA/RraA-like"/>
    <property type="match status" value="1"/>
</dbReference>
<feature type="binding site" evidence="1">
    <location>
        <position position="135"/>
    </location>
    <ligand>
        <name>substrate</name>
    </ligand>
</feature>
<keyword evidence="3" id="KW-1185">Reference proteome</keyword>
<dbReference type="Pfam" id="PF03737">
    <property type="entry name" value="RraA-like"/>
    <property type="match status" value="1"/>
</dbReference>
<proteinExistence type="predicted"/>
<name>A0AA35RA48_GEOBA</name>
<keyword evidence="1" id="KW-0479">Metal-binding</keyword>
<comment type="cofactor">
    <cofactor evidence="1">
        <name>Mg(2+)</name>
        <dbReference type="ChEBI" id="CHEBI:18420"/>
    </cofactor>
</comment>
<dbReference type="EMBL" id="CASHTH010000796">
    <property type="protein sequence ID" value="CAI8007665.1"/>
    <property type="molecule type" value="Genomic_DNA"/>
</dbReference>
<feature type="binding site" evidence="1">
    <location>
        <position position="136"/>
    </location>
    <ligand>
        <name>Mg(2+)</name>
        <dbReference type="ChEBI" id="CHEBI:18420"/>
    </ligand>
</feature>
<evidence type="ECO:0000313" key="3">
    <source>
        <dbReference type="Proteomes" id="UP001174909"/>
    </source>
</evidence>